<dbReference type="PROSITE" id="PS00383">
    <property type="entry name" value="TYR_PHOSPHATASE_1"/>
    <property type="match status" value="1"/>
</dbReference>
<dbReference type="AlphaFoldDB" id="A0A7H1B5F8"/>
<dbReference type="PROSITE" id="PS50056">
    <property type="entry name" value="TYR_PHOSPHATASE_2"/>
    <property type="match status" value="1"/>
</dbReference>
<feature type="domain" description="Tyrosine specific protein phosphatases" evidence="1">
    <location>
        <begin position="116"/>
        <end position="156"/>
    </location>
</feature>
<gene>
    <name evidence="2" type="ORF">IAG42_10205</name>
</gene>
<dbReference type="SUPFAM" id="SSF52799">
    <property type="entry name" value="(Phosphotyrosine protein) phosphatases II"/>
    <property type="match status" value="1"/>
</dbReference>
<evidence type="ECO:0000313" key="2">
    <source>
        <dbReference type="EMBL" id="QNS03963.1"/>
    </source>
</evidence>
<dbReference type="InterPro" id="IPR029021">
    <property type="entry name" value="Prot-tyrosine_phosphatase-like"/>
</dbReference>
<dbReference type="KEGG" id="sxn:IAG42_10205"/>
<keyword evidence="3" id="KW-1185">Reference proteome</keyword>
<dbReference type="Pfam" id="PF13350">
    <property type="entry name" value="Y_phosphatase3"/>
    <property type="match status" value="1"/>
</dbReference>
<proteinExistence type="predicted"/>
<evidence type="ECO:0000259" key="1">
    <source>
        <dbReference type="PROSITE" id="PS50056"/>
    </source>
</evidence>
<dbReference type="InterPro" id="IPR026893">
    <property type="entry name" value="Tyr/Ser_Pase_IphP-type"/>
</dbReference>
<dbReference type="GO" id="GO:0004721">
    <property type="term" value="F:phosphoprotein phosphatase activity"/>
    <property type="evidence" value="ECO:0007669"/>
    <property type="project" value="InterPro"/>
</dbReference>
<protein>
    <submittedName>
        <fullName evidence="2">Tyrosine-protein phosphatase</fullName>
    </submittedName>
</protein>
<dbReference type="Gene3D" id="3.90.190.10">
    <property type="entry name" value="Protein tyrosine phosphatase superfamily"/>
    <property type="match status" value="1"/>
</dbReference>
<dbReference type="InterPro" id="IPR000387">
    <property type="entry name" value="Tyr_Pase_dom"/>
</dbReference>
<evidence type="ECO:0000313" key="3">
    <source>
        <dbReference type="Proteomes" id="UP000516428"/>
    </source>
</evidence>
<dbReference type="Proteomes" id="UP000516428">
    <property type="component" value="Chromosome"/>
</dbReference>
<organism evidence="2 3">
    <name type="scientific">Streptomyces xanthii</name>
    <dbReference type="NCBI Taxonomy" id="2768069"/>
    <lineage>
        <taxon>Bacteria</taxon>
        <taxon>Bacillati</taxon>
        <taxon>Actinomycetota</taxon>
        <taxon>Actinomycetes</taxon>
        <taxon>Kitasatosporales</taxon>
        <taxon>Streptomycetaceae</taxon>
        <taxon>Streptomyces</taxon>
    </lineage>
</organism>
<accession>A0A7H1B5F8</accession>
<sequence length="242" mass="25590">MTTELTGADARHLHWDGCFNVRDLGGLGGVARGALVRADGLDRLSADGWRALVGHGVRTVVDLRNPDEYGADAAARPDGVRTVRVPVDGIEDREFWDRWWGGWEFGTPVYYRPFLERFPGRIAAVARAVASAAPGGVAFHCSAGRDRTGIVSIVLLSLAGASPEEIAEDYESSVPRVAAMNAARGREDDGPELAAGLAAAGTTAYEAALDVARGFDAEGYLRGAGLGEEEVAALRRRISGEG</sequence>
<name>A0A7H1B5F8_9ACTN</name>
<reference evidence="2 3" key="1">
    <citation type="submission" date="2020-09" db="EMBL/GenBank/DDBJ databases">
        <title>A novel species.</title>
        <authorList>
            <person name="Gao J."/>
        </authorList>
    </citation>
    <scope>NUCLEOTIDE SEQUENCE [LARGE SCALE GENOMIC DNA]</scope>
    <source>
        <strain evidence="2 3">CRXT-Y-14</strain>
    </source>
</reference>
<dbReference type="InterPro" id="IPR016130">
    <property type="entry name" value="Tyr_Pase_AS"/>
</dbReference>
<dbReference type="EMBL" id="CP061281">
    <property type="protein sequence ID" value="QNS03963.1"/>
    <property type="molecule type" value="Genomic_DNA"/>
</dbReference>
<dbReference type="RefSeq" id="WP_188336706.1">
    <property type="nucleotide sequence ID" value="NZ_CP061281.1"/>
</dbReference>